<dbReference type="Proteomes" id="UP001317870">
    <property type="component" value="Chromosome"/>
</dbReference>
<dbReference type="Pfam" id="PF20615">
    <property type="entry name" value="DUF6802"/>
    <property type="match status" value="1"/>
</dbReference>
<evidence type="ECO:0000313" key="3">
    <source>
        <dbReference type="Proteomes" id="UP001317870"/>
    </source>
</evidence>
<dbReference type="RefSeq" id="WP_043701241.1">
    <property type="nucleotide sequence ID" value="NZ_AP026976.1"/>
</dbReference>
<sequence>MVTSGDLPGLDLPHIDAHSELGGLGAVELHHPTQDIDQDGLLDSMTITGDDAMQVWTDVDHDGFADHVKVVEKDGDYTAWEFHRHPDGTSEWIRTDQGRLGT</sequence>
<name>A0ABN6U401_9NOCA</name>
<protein>
    <recommendedName>
        <fullName evidence="1">DUF6802 domain-containing protein</fullName>
    </recommendedName>
</protein>
<keyword evidence="3" id="KW-1185">Reference proteome</keyword>
<dbReference type="InterPro" id="IPR046543">
    <property type="entry name" value="DUF6802"/>
</dbReference>
<gene>
    <name evidence="2" type="ORF">IFM12276_30070</name>
</gene>
<feature type="domain" description="DUF6802" evidence="1">
    <location>
        <begin position="1"/>
        <end position="101"/>
    </location>
</feature>
<proteinExistence type="predicted"/>
<accession>A0ABN6U401</accession>
<reference evidence="2 3" key="1">
    <citation type="submission" date="2022-11" db="EMBL/GenBank/DDBJ databases">
        <title>Genome Sequencing of Nocardia sp. ON39_IFM12276 and assembly.</title>
        <authorList>
            <person name="Shimojima M."/>
            <person name="Toyokawa M."/>
            <person name="Uesaka K."/>
        </authorList>
    </citation>
    <scope>NUCLEOTIDE SEQUENCE [LARGE SCALE GENOMIC DNA]</scope>
    <source>
        <strain evidence="2 3">IFM 12276</strain>
    </source>
</reference>
<evidence type="ECO:0000259" key="1">
    <source>
        <dbReference type="Pfam" id="PF20615"/>
    </source>
</evidence>
<dbReference type="EMBL" id="AP026978">
    <property type="protein sequence ID" value="BDT99978.1"/>
    <property type="molecule type" value="Genomic_DNA"/>
</dbReference>
<organism evidence="2 3">
    <name type="scientific">Nocardia sputorum</name>
    <dbReference type="NCBI Taxonomy" id="2984338"/>
    <lineage>
        <taxon>Bacteria</taxon>
        <taxon>Bacillati</taxon>
        <taxon>Actinomycetota</taxon>
        <taxon>Actinomycetes</taxon>
        <taxon>Mycobacteriales</taxon>
        <taxon>Nocardiaceae</taxon>
        <taxon>Nocardia</taxon>
    </lineage>
</organism>
<evidence type="ECO:0000313" key="2">
    <source>
        <dbReference type="EMBL" id="BDT99978.1"/>
    </source>
</evidence>